<name>A0A1R2BW42_9CILI</name>
<evidence type="ECO:0000256" key="1">
    <source>
        <dbReference type="SAM" id="MobiDB-lite"/>
    </source>
</evidence>
<dbReference type="EMBL" id="MPUH01000397">
    <property type="protein sequence ID" value="OMJ81042.1"/>
    <property type="molecule type" value="Genomic_DNA"/>
</dbReference>
<evidence type="ECO:0000313" key="2">
    <source>
        <dbReference type="EMBL" id="OMJ81042.1"/>
    </source>
</evidence>
<sequence length="95" mass="10946">MKIKAGLIILKYLLQKTITRKFVIWKLLSPKKRPRNVSKIPLPRSVKDSLPRDKTRPDSPGLRVRLAKSDPNSKSHLILCVQPQLLQNVIKTQTR</sequence>
<keyword evidence="3" id="KW-1185">Reference proteome</keyword>
<organism evidence="2 3">
    <name type="scientific">Stentor coeruleus</name>
    <dbReference type="NCBI Taxonomy" id="5963"/>
    <lineage>
        <taxon>Eukaryota</taxon>
        <taxon>Sar</taxon>
        <taxon>Alveolata</taxon>
        <taxon>Ciliophora</taxon>
        <taxon>Postciliodesmatophora</taxon>
        <taxon>Heterotrichea</taxon>
        <taxon>Heterotrichida</taxon>
        <taxon>Stentoridae</taxon>
        <taxon>Stentor</taxon>
    </lineage>
</organism>
<feature type="region of interest" description="Disordered" evidence="1">
    <location>
        <begin position="33"/>
        <end position="67"/>
    </location>
</feature>
<comment type="caution">
    <text evidence="2">The sequence shown here is derived from an EMBL/GenBank/DDBJ whole genome shotgun (WGS) entry which is preliminary data.</text>
</comment>
<accession>A0A1R2BW42</accession>
<dbReference type="Proteomes" id="UP000187209">
    <property type="component" value="Unassembled WGS sequence"/>
</dbReference>
<gene>
    <name evidence="2" type="ORF">SteCoe_18607</name>
</gene>
<feature type="compositionally biased region" description="Basic and acidic residues" evidence="1">
    <location>
        <begin position="45"/>
        <end position="57"/>
    </location>
</feature>
<proteinExistence type="predicted"/>
<evidence type="ECO:0000313" key="3">
    <source>
        <dbReference type="Proteomes" id="UP000187209"/>
    </source>
</evidence>
<reference evidence="2 3" key="1">
    <citation type="submission" date="2016-11" db="EMBL/GenBank/DDBJ databases">
        <title>The macronuclear genome of Stentor coeruleus: a giant cell with tiny introns.</title>
        <authorList>
            <person name="Slabodnick M."/>
            <person name="Ruby J.G."/>
            <person name="Reiff S.B."/>
            <person name="Swart E.C."/>
            <person name="Gosai S."/>
            <person name="Prabakaran S."/>
            <person name="Witkowska E."/>
            <person name="Larue G.E."/>
            <person name="Fisher S."/>
            <person name="Freeman R.M."/>
            <person name="Gunawardena J."/>
            <person name="Chu W."/>
            <person name="Stover N.A."/>
            <person name="Gregory B.D."/>
            <person name="Nowacki M."/>
            <person name="Derisi J."/>
            <person name="Roy S.W."/>
            <person name="Marshall W.F."/>
            <person name="Sood P."/>
        </authorList>
    </citation>
    <scope>NUCLEOTIDE SEQUENCE [LARGE SCALE GENOMIC DNA]</scope>
    <source>
        <strain evidence="2">WM001</strain>
    </source>
</reference>
<protein>
    <submittedName>
        <fullName evidence="2">Uncharacterized protein</fullName>
    </submittedName>
</protein>
<dbReference type="AlphaFoldDB" id="A0A1R2BW42"/>